<feature type="region of interest" description="Disordered" evidence="1">
    <location>
        <begin position="18"/>
        <end position="39"/>
    </location>
</feature>
<protein>
    <submittedName>
        <fullName evidence="2">Uncharacterized protein</fullName>
    </submittedName>
</protein>
<dbReference type="Proteomes" id="UP001497623">
    <property type="component" value="Unassembled WGS sequence"/>
</dbReference>
<proteinExistence type="predicted"/>
<comment type="caution">
    <text evidence="2">The sequence shown here is derived from an EMBL/GenBank/DDBJ whole genome shotgun (WGS) entry which is preliminary data.</text>
</comment>
<dbReference type="SUPFAM" id="SSF100910">
    <property type="entry name" value="Chemosensory protein Csp2"/>
    <property type="match status" value="1"/>
</dbReference>
<sequence>MAPPVHNSWYQGIVDDNPKIKEDISPKDTHLKEQQRRDGRKLWMADNRVNNDALAYGNVDNVERNGRQLSLNSRRGIEDHLWMSKDSRMLDSFSDIAFPDVTVSDVRMYFDTDRNVEKTVACLIDFDESSCDRKARSLARSIPAVLNPNFVCKKPVCEPDSARNIKTIVDTLYERYPQHYATLHDKLGL</sequence>
<evidence type="ECO:0000313" key="3">
    <source>
        <dbReference type="Proteomes" id="UP001497623"/>
    </source>
</evidence>
<keyword evidence="3" id="KW-1185">Reference proteome</keyword>
<gene>
    <name evidence="2" type="ORF">MNOR_LOCUS15874</name>
</gene>
<organism evidence="2 3">
    <name type="scientific">Meganyctiphanes norvegica</name>
    <name type="common">Northern krill</name>
    <name type="synonym">Thysanopoda norvegica</name>
    <dbReference type="NCBI Taxonomy" id="48144"/>
    <lineage>
        <taxon>Eukaryota</taxon>
        <taxon>Metazoa</taxon>
        <taxon>Ecdysozoa</taxon>
        <taxon>Arthropoda</taxon>
        <taxon>Crustacea</taxon>
        <taxon>Multicrustacea</taxon>
        <taxon>Malacostraca</taxon>
        <taxon>Eumalacostraca</taxon>
        <taxon>Eucarida</taxon>
        <taxon>Euphausiacea</taxon>
        <taxon>Euphausiidae</taxon>
        <taxon>Meganyctiphanes</taxon>
    </lineage>
</organism>
<reference evidence="2 3" key="1">
    <citation type="submission" date="2024-05" db="EMBL/GenBank/DDBJ databases">
        <authorList>
            <person name="Wallberg A."/>
        </authorList>
    </citation>
    <scope>NUCLEOTIDE SEQUENCE [LARGE SCALE GENOMIC DNA]</scope>
</reference>
<accession>A0AAV2QVZ5</accession>
<dbReference type="Gene3D" id="1.10.2080.10">
    <property type="entry name" value="Insect odorant-binding protein A10/Ejaculatory bulb-specific protein 3"/>
    <property type="match status" value="1"/>
</dbReference>
<evidence type="ECO:0000313" key="2">
    <source>
        <dbReference type="EMBL" id="CAL4096977.1"/>
    </source>
</evidence>
<name>A0AAV2QVZ5_MEGNR</name>
<dbReference type="EMBL" id="CAXKWB010010135">
    <property type="protein sequence ID" value="CAL4096977.1"/>
    <property type="molecule type" value="Genomic_DNA"/>
</dbReference>
<dbReference type="InterPro" id="IPR036682">
    <property type="entry name" value="OS_D_A10/PebIII_sf"/>
</dbReference>
<evidence type="ECO:0000256" key="1">
    <source>
        <dbReference type="SAM" id="MobiDB-lite"/>
    </source>
</evidence>
<dbReference type="AlphaFoldDB" id="A0AAV2QVZ5"/>